<accession>A0ABW2RDD4</accession>
<dbReference type="CDD" id="cd13831">
    <property type="entry name" value="HU"/>
    <property type="match status" value="1"/>
</dbReference>
<proteinExistence type="inferred from homology"/>
<dbReference type="EMBL" id="JBHTBX010000013">
    <property type="protein sequence ID" value="MFC7436071.1"/>
    <property type="molecule type" value="Genomic_DNA"/>
</dbReference>
<dbReference type="SMART" id="SM00411">
    <property type="entry name" value="BHL"/>
    <property type="match status" value="1"/>
</dbReference>
<reference evidence="6" key="1">
    <citation type="journal article" date="2019" name="Int. J. Syst. Evol. Microbiol.">
        <title>The Global Catalogue of Microorganisms (GCM) 10K type strain sequencing project: providing services to taxonomists for standard genome sequencing and annotation.</title>
        <authorList>
            <consortium name="The Broad Institute Genomics Platform"/>
            <consortium name="The Broad Institute Genome Sequencing Center for Infectious Disease"/>
            <person name="Wu L."/>
            <person name="Ma J."/>
        </authorList>
    </citation>
    <scope>NUCLEOTIDE SEQUENCE [LARGE SCALE GENOMIC DNA]</scope>
    <source>
        <strain evidence="6">CCUG 54518</strain>
    </source>
</reference>
<dbReference type="PROSITE" id="PS00045">
    <property type="entry name" value="HISTONE_LIKE"/>
    <property type="match status" value="1"/>
</dbReference>
<dbReference type="PRINTS" id="PR01727">
    <property type="entry name" value="DNABINDINGHU"/>
</dbReference>
<sequence>MNRAELVEILATKNELSKAAANAVLDTLIETIQTAVKKGDSVQLVGFGTFKSVKRAARAGKNPATGDKIKIPAATLPKFVAGAKFKDAVDPKAAKRRAEKAGK</sequence>
<dbReference type="Proteomes" id="UP001596495">
    <property type="component" value="Unassembled WGS sequence"/>
</dbReference>
<dbReference type="PANTHER" id="PTHR33175">
    <property type="entry name" value="DNA-BINDING PROTEIN HU"/>
    <property type="match status" value="1"/>
</dbReference>
<keyword evidence="2" id="KW-0226">DNA condensation</keyword>
<protein>
    <submittedName>
        <fullName evidence="5">HU family DNA-binding protein</fullName>
    </submittedName>
</protein>
<evidence type="ECO:0000256" key="1">
    <source>
        <dbReference type="ARBA" id="ARBA00010529"/>
    </source>
</evidence>
<evidence type="ECO:0000256" key="3">
    <source>
        <dbReference type="ARBA" id="ARBA00023125"/>
    </source>
</evidence>
<comment type="caution">
    <text evidence="5">The sequence shown here is derived from an EMBL/GenBank/DDBJ whole genome shotgun (WGS) entry which is preliminary data.</text>
</comment>
<dbReference type="InterPro" id="IPR010992">
    <property type="entry name" value="IHF-like_DNA-bd_dom_sf"/>
</dbReference>
<keyword evidence="3 5" id="KW-0238">DNA-binding</keyword>
<keyword evidence="6" id="KW-1185">Reference proteome</keyword>
<evidence type="ECO:0000313" key="5">
    <source>
        <dbReference type="EMBL" id="MFC7436071.1"/>
    </source>
</evidence>
<dbReference type="Pfam" id="PF00216">
    <property type="entry name" value="Bac_DNA_binding"/>
    <property type="match status" value="1"/>
</dbReference>
<dbReference type="PANTHER" id="PTHR33175:SF3">
    <property type="entry name" value="DNA-BINDING PROTEIN HU-BETA"/>
    <property type="match status" value="1"/>
</dbReference>
<name>A0ABW2RDD4_9BURK</name>
<dbReference type="Gene3D" id="4.10.520.10">
    <property type="entry name" value="IHF-like DNA-binding proteins"/>
    <property type="match status" value="1"/>
</dbReference>
<dbReference type="SUPFAM" id="SSF47729">
    <property type="entry name" value="IHF-like DNA-binding proteins"/>
    <property type="match status" value="1"/>
</dbReference>
<dbReference type="InterPro" id="IPR020816">
    <property type="entry name" value="Histone-like_DNA-bd_CS"/>
</dbReference>
<dbReference type="RefSeq" id="WP_382259445.1">
    <property type="nucleotide sequence ID" value="NZ_JBHTBX010000013.1"/>
</dbReference>
<evidence type="ECO:0000256" key="4">
    <source>
        <dbReference type="RuleBase" id="RU003939"/>
    </source>
</evidence>
<evidence type="ECO:0000313" key="6">
    <source>
        <dbReference type="Proteomes" id="UP001596495"/>
    </source>
</evidence>
<organism evidence="5 6">
    <name type="scientific">Hydrogenophaga bisanensis</name>
    <dbReference type="NCBI Taxonomy" id="439611"/>
    <lineage>
        <taxon>Bacteria</taxon>
        <taxon>Pseudomonadati</taxon>
        <taxon>Pseudomonadota</taxon>
        <taxon>Betaproteobacteria</taxon>
        <taxon>Burkholderiales</taxon>
        <taxon>Comamonadaceae</taxon>
        <taxon>Hydrogenophaga</taxon>
    </lineage>
</organism>
<evidence type="ECO:0000256" key="2">
    <source>
        <dbReference type="ARBA" id="ARBA00023067"/>
    </source>
</evidence>
<comment type="similarity">
    <text evidence="1 4">Belongs to the bacterial histone-like protein family.</text>
</comment>
<gene>
    <name evidence="5" type="ORF">ACFQNJ_16265</name>
</gene>
<dbReference type="GO" id="GO:0003677">
    <property type="term" value="F:DNA binding"/>
    <property type="evidence" value="ECO:0007669"/>
    <property type="project" value="UniProtKB-KW"/>
</dbReference>
<dbReference type="InterPro" id="IPR000119">
    <property type="entry name" value="Hist_DNA-bd"/>
</dbReference>